<dbReference type="Pfam" id="PF23598">
    <property type="entry name" value="LRR_14"/>
    <property type="match status" value="1"/>
</dbReference>
<evidence type="ECO:0000313" key="7">
    <source>
        <dbReference type="Proteomes" id="UP001652623"/>
    </source>
</evidence>
<keyword evidence="2" id="KW-0677">Repeat</keyword>
<dbReference type="Pfam" id="PF23247">
    <property type="entry name" value="LRR_RPS2"/>
    <property type="match status" value="1"/>
</dbReference>
<dbReference type="Gene3D" id="3.80.10.10">
    <property type="entry name" value="Ribonuclease Inhibitor"/>
    <property type="match status" value="1"/>
</dbReference>
<reference evidence="8" key="1">
    <citation type="submission" date="2025-08" db="UniProtKB">
        <authorList>
            <consortium name="RefSeq"/>
        </authorList>
    </citation>
    <scope>IDENTIFICATION</scope>
    <source>
        <tissue evidence="8">Seedling</tissue>
    </source>
</reference>
<dbReference type="Proteomes" id="UP001652623">
    <property type="component" value="Chromosome 4"/>
</dbReference>
<evidence type="ECO:0000259" key="5">
    <source>
        <dbReference type="Pfam" id="PF23247"/>
    </source>
</evidence>
<evidence type="ECO:0000259" key="6">
    <source>
        <dbReference type="Pfam" id="PF23598"/>
    </source>
</evidence>
<dbReference type="InterPro" id="IPR027417">
    <property type="entry name" value="P-loop_NTPase"/>
</dbReference>
<evidence type="ECO:0000256" key="1">
    <source>
        <dbReference type="ARBA" id="ARBA00022614"/>
    </source>
</evidence>
<keyword evidence="7" id="KW-1185">Reference proteome</keyword>
<dbReference type="InterPro" id="IPR057135">
    <property type="entry name" value="At4g27190-like_LRR"/>
</dbReference>
<dbReference type="Gene3D" id="1.10.8.430">
    <property type="entry name" value="Helical domain of apoptotic protease-activating factors"/>
    <property type="match status" value="1"/>
</dbReference>
<dbReference type="SUPFAM" id="SSF52540">
    <property type="entry name" value="P-loop containing nucleoside triphosphate hydrolases"/>
    <property type="match status" value="1"/>
</dbReference>
<evidence type="ECO:0000256" key="3">
    <source>
        <dbReference type="ARBA" id="ARBA00022741"/>
    </source>
</evidence>
<dbReference type="InterPro" id="IPR055414">
    <property type="entry name" value="LRR_R13L4/SHOC2-like"/>
</dbReference>
<feature type="domain" description="Disease resistance protein At4g27190-like leucine-rich repeats" evidence="5">
    <location>
        <begin position="458"/>
        <end position="572"/>
    </location>
</feature>
<dbReference type="PANTHER" id="PTHR33463:SF198">
    <property type="entry name" value="RPP4C3"/>
    <property type="match status" value="1"/>
</dbReference>
<dbReference type="SMART" id="SM00369">
    <property type="entry name" value="LRR_TYP"/>
    <property type="match status" value="2"/>
</dbReference>
<protein>
    <submittedName>
        <fullName evidence="8">Disease resistance protein At4g27190-like</fullName>
    </submittedName>
</protein>
<dbReference type="InterPro" id="IPR050905">
    <property type="entry name" value="Plant_NBS-LRR"/>
</dbReference>
<evidence type="ECO:0000256" key="4">
    <source>
        <dbReference type="ARBA" id="ARBA00022821"/>
    </source>
</evidence>
<proteinExistence type="predicted"/>
<keyword evidence="3" id="KW-0547">Nucleotide-binding</keyword>
<dbReference type="SUPFAM" id="SSF52058">
    <property type="entry name" value="L domain-like"/>
    <property type="match status" value="1"/>
</dbReference>
<evidence type="ECO:0000313" key="8">
    <source>
        <dbReference type="RefSeq" id="XP_060672237.1"/>
    </source>
</evidence>
<feature type="domain" description="Disease resistance R13L4/SHOC-2-like LRR" evidence="6">
    <location>
        <begin position="257"/>
        <end position="399"/>
    </location>
</feature>
<dbReference type="InterPro" id="IPR003591">
    <property type="entry name" value="Leu-rich_rpt_typical-subtyp"/>
</dbReference>
<gene>
    <name evidence="8" type="primary">LOC125421999</name>
</gene>
<dbReference type="PANTHER" id="PTHR33463">
    <property type="entry name" value="NB-ARC DOMAIN-CONTAINING PROTEIN-RELATED"/>
    <property type="match status" value="1"/>
</dbReference>
<accession>A0ABM4A682</accession>
<name>A0ABM4A682_ZIZJJ</name>
<dbReference type="RefSeq" id="XP_060672237.1">
    <property type="nucleotide sequence ID" value="XM_060816254.1"/>
</dbReference>
<organism evidence="7 8">
    <name type="scientific">Ziziphus jujuba</name>
    <name type="common">Chinese jujube</name>
    <name type="synonym">Ziziphus sativa</name>
    <dbReference type="NCBI Taxonomy" id="326968"/>
    <lineage>
        <taxon>Eukaryota</taxon>
        <taxon>Viridiplantae</taxon>
        <taxon>Streptophyta</taxon>
        <taxon>Embryophyta</taxon>
        <taxon>Tracheophyta</taxon>
        <taxon>Spermatophyta</taxon>
        <taxon>Magnoliopsida</taxon>
        <taxon>eudicotyledons</taxon>
        <taxon>Gunneridae</taxon>
        <taxon>Pentapetalae</taxon>
        <taxon>rosids</taxon>
        <taxon>fabids</taxon>
        <taxon>Rosales</taxon>
        <taxon>Rhamnaceae</taxon>
        <taxon>Paliureae</taxon>
        <taxon>Ziziphus</taxon>
    </lineage>
</organism>
<dbReference type="GeneID" id="125421999"/>
<dbReference type="InterPro" id="IPR032675">
    <property type="entry name" value="LRR_dom_sf"/>
</dbReference>
<evidence type="ECO:0000256" key="2">
    <source>
        <dbReference type="ARBA" id="ARBA00022737"/>
    </source>
</evidence>
<keyword evidence="4" id="KW-0611">Plant defense</keyword>
<sequence>MGVDKNFEVELLSDSEAWNCFAKIVGDNLLSDENSDEFKHLATQIVKECARLPLAIITVAHALKNKGIHFWKDALRRLQRSSMDENVYASVKLSYDFLENGEARWILLFCSLYEEDAEISFDDLLNLCIGWDLFKDVYALEESRNRLQTLLGELKSRCLLLKGNYGDDSVKMHDVIRDVGILIAASEDFKMYNIRNNGELKKYLDDNNKLKDCIAISLGANYEDEYCLPSRLNSPKLLLLRMKIEGSSLPDNFFEETKKLRVLYLSSLRLEPSPSSFSCLENLQALHLVEVEIGDTHLIGKLKKLKVLDLSGSYMEQLPEQIGQLTCLLKLDLRGCSIGVVPPNVISRLVNLEELNMLRSFNYWKAEGEVDDENTSSNASLSEVKNLTKLTALYLEIPHVTMLPKHLFNAKLERYCICLGGGRMGISSRGLKLNLELFDVSSSLLKERGFQMLLKRSENLQINKFNGLKNIVCELDKEGGLSHLKALEVDDNDEIQYIIDYSSMEPNHISDHSVLPSLETFDFNRVTNLEEICHGELRGAKSLAKLRQIKVLSCYRLKNLLPFFVAKRLEKIDVCFCRGMEKIVTFERVQAL</sequence>
<keyword evidence="1" id="KW-0433">Leucine-rich repeat</keyword>
<dbReference type="InterPro" id="IPR042197">
    <property type="entry name" value="Apaf_helical"/>
</dbReference>